<dbReference type="eggNOG" id="COG1613">
    <property type="taxonomic scope" value="Bacteria"/>
</dbReference>
<evidence type="ECO:0000256" key="1">
    <source>
        <dbReference type="SAM" id="Phobius"/>
    </source>
</evidence>
<sequence length="381" mass="42348">MEEPRFHVVDTRRRFLSWFAPPAAVFVLGFVALLFAGHVLGPLQPITVVRAMLASKRDFFEDEQVKRLLMSHGYQVQITPAGSFELAETADLDSYQFVFPSGQAAADRVRERRQGKHAVGYKPFFTPLVLATFRDYAEALKKAKVAEPLPTANPPLYYRVEMDQLMALVAGKGRWRDYGPGLSANRLLVQSPDPCRSYSGAAYVGLVAFARYAQPAATDAEAVEQARGIKPMLDAEGQHSDDMAPKYFVPEGRSFATVAVIYEHQYLAYQNRRLDNGLGLDTDRVLMYPSAQHQTAPDLISFSPEGDAIGSLLMSDPALRRRAVELGFHVYSADTAQFGFAGYLAQRGIPEPATATGDTETWLPRDAQFRRMVDEIGDCPW</sequence>
<dbReference type="EMBL" id="JMQI01000062">
    <property type="protein sequence ID" value="KDN18786.1"/>
    <property type="molecule type" value="Genomic_DNA"/>
</dbReference>
<reference evidence="2 3" key="1">
    <citation type="submission" date="2014-05" db="EMBL/GenBank/DDBJ databases">
        <title>Draft genome sequence of Amycolatopsis rifamycinica DSM 46095.</title>
        <authorList>
            <person name="Lal R."/>
            <person name="Saxena A."/>
            <person name="Kumari R."/>
            <person name="Mukherjee U."/>
            <person name="Singh P."/>
            <person name="Sangwan N."/>
            <person name="Mahato N.K."/>
        </authorList>
    </citation>
    <scope>NUCLEOTIDE SEQUENCE [LARGE SCALE GENOMIC DNA]</scope>
    <source>
        <strain evidence="2 3">DSM 46095</strain>
    </source>
</reference>
<keyword evidence="1" id="KW-0472">Membrane</keyword>
<keyword evidence="1" id="KW-1133">Transmembrane helix</keyword>
<comment type="caution">
    <text evidence="2">The sequence shown here is derived from an EMBL/GenBank/DDBJ whole genome shotgun (WGS) entry which is preliminary data.</text>
</comment>
<evidence type="ECO:0000313" key="3">
    <source>
        <dbReference type="Proteomes" id="UP000027345"/>
    </source>
</evidence>
<evidence type="ECO:0000313" key="2">
    <source>
        <dbReference type="EMBL" id="KDN18786.1"/>
    </source>
</evidence>
<feature type="transmembrane region" description="Helical" evidence="1">
    <location>
        <begin position="15"/>
        <end position="40"/>
    </location>
</feature>
<dbReference type="AlphaFoldDB" id="A0A066TUE3"/>
<keyword evidence="3" id="KW-1185">Reference proteome</keyword>
<organism evidence="2 3">
    <name type="scientific">Amycolatopsis rifamycinica</name>
    <dbReference type="NCBI Taxonomy" id="287986"/>
    <lineage>
        <taxon>Bacteria</taxon>
        <taxon>Bacillati</taxon>
        <taxon>Actinomycetota</taxon>
        <taxon>Actinomycetes</taxon>
        <taxon>Pseudonocardiales</taxon>
        <taxon>Pseudonocardiaceae</taxon>
        <taxon>Amycolatopsis</taxon>
    </lineage>
</organism>
<gene>
    <name evidence="2" type="ORF">DV20_29805</name>
</gene>
<dbReference type="STRING" id="287986.DV20_29805"/>
<accession>A0A066TUE3</accession>
<name>A0A066TUE3_9PSEU</name>
<protein>
    <submittedName>
        <fullName evidence="2">Uncharacterized protein</fullName>
    </submittedName>
</protein>
<proteinExistence type="predicted"/>
<keyword evidence="1" id="KW-0812">Transmembrane</keyword>
<dbReference type="Proteomes" id="UP000027345">
    <property type="component" value="Unassembled WGS sequence"/>
</dbReference>
<dbReference type="RefSeq" id="WP_051736177.1">
    <property type="nucleotide sequence ID" value="NZ_JMQI01000062.1"/>
</dbReference>